<organism evidence="3 4">
    <name type="scientific">Leptolinea tardivitalis</name>
    <dbReference type="NCBI Taxonomy" id="229920"/>
    <lineage>
        <taxon>Bacteria</taxon>
        <taxon>Bacillati</taxon>
        <taxon>Chloroflexota</taxon>
        <taxon>Anaerolineae</taxon>
        <taxon>Anaerolineales</taxon>
        <taxon>Anaerolineaceae</taxon>
        <taxon>Leptolinea</taxon>
    </lineage>
</organism>
<gene>
    <name evidence="3" type="ORF">ADM99_07310</name>
</gene>
<dbReference type="Pfam" id="PF13529">
    <property type="entry name" value="Peptidase_C39_2"/>
    <property type="match status" value="1"/>
</dbReference>
<feature type="signal peptide" evidence="1">
    <location>
        <begin position="1"/>
        <end position="30"/>
    </location>
</feature>
<evidence type="ECO:0000256" key="1">
    <source>
        <dbReference type="SAM" id="SignalP"/>
    </source>
</evidence>
<reference evidence="3 4" key="1">
    <citation type="submission" date="2015-07" db="EMBL/GenBank/DDBJ databases">
        <title>Genome sequence of Leptolinea tardivitalis DSM 16556.</title>
        <authorList>
            <person name="Hemp J."/>
            <person name="Ward L.M."/>
            <person name="Pace L.A."/>
            <person name="Fischer W.W."/>
        </authorList>
    </citation>
    <scope>NUCLEOTIDE SEQUENCE [LARGE SCALE GENOMIC DNA]</scope>
    <source>
        <strain evidence="3 4">YMTK-2</strain>
    </source>
</reference>
<accession>A0A0P6XLW4</accession>
<keyword evidence="4" id="KW-1185">Reference proteome</keyword>
<evidence type="ECO:0000313" key="3">
    <source>
        <dbReference type="EMBL" id="KPL72852.1"/>
    </source>
</evidence>
<feature type="domain" description="Peptidase C39-like" evidence="2">
    <location>
        <begin position="120"/>
        <end position="261"/>
    </location>
</feature>
<protein>
    <recommendedName>
        <fullName evidence="2">Peptidase C39-like domain-containing protein</fullName>
    </recommendedName>
</protein>
<dbReference type="PANTHER" id="PTHR37806">
    <property type="entry name" value="LMO0724 PROTEIN"/>
    <property type="match status" value="1"/>
</dbReference>
<evidence type="ECO:0000313" key="4">
    <source>
        <dbReference type="Proteomes" id="UP000050430"/>
    </source>
</evidence>
<name>A0A0P6XLW4_9CHLR</name>
<dbReference type="EMBL" id="LGCK01000007">
    <property type="protein sequence ID" value="KPL72852.1"/>
    <property type="molecule type" value="Genomic_DNA"/>
</dbReference>
<dbReference type="PANTHER" id="PTHR37806:SF1">
    <property type="entry name" value="PEPTIDASE C39-LIKE DOMAIN-CONTAINING PROTEIN"/>
    <property type="match status" value="1"/>
</dbReference>
<comment type="caution">
    <text evidence="3">The sequence shown here is derived from an EMBL/GenBank/DDBJ whole genome shotgun (WGS) entry which is preliminary data.</text>
</comment>
<proteinExistence type="predicted"/>
<dbReference type="InterPro" id="IPR039564">
    <property type="entry name" value="Peptidase_C39-like"/>
</dbReference>
<dbReference type="Gene3D" id="3.90.70.10">
    <property type="entry name" value="Cysteine proteinases"/>
    <property type="match status" value="1"/>
</dbReference>
<dbReference type="STRING" id="229920.ADM99_07310"/>
<dbReference type="Proteomes" id="UP000050430">
    <property type="component" value="Unassembled WGS sequence"/>
</dbReference>
<feature type="chain" id="PRO_5006133119" description="Peptidase C39-like domain-containing protein" evidence="1">
    <location>
        <begin position="31"/>
        <end position="291"/>
    </location>
</feature>
<dbReference type="PROSITE" id="PS51257">
    <property type="entry name" value="PROKAR_LIPOPROTEIN"/>
    <property type="match status" value="1"/>
</dbReference>
<evidence type="ECO:0000259" key="2">
    <source>
        <dbReference type="Pfam" id="PF13529"/>
    </source>
</evidence>
<keyword evidence="1" id="KW-0732">Signal</keyword>
<dbReference type="AlphaFoldDB" id="A0A0P6XLW4"/>
<sequence length="291" mass="31636">MKQITRFKSIDILLLAALATAGCTSNSVKAASIDLVLSPTVPILITDTPSLKNTATVFPPTPSPSVIETLVATEVPSPTGMPFGMESGKTQMADNKTAIPTDEFGLPVSHYITNISGHKQYFKLGCEAAATRDWALYFGFDINEFEFQNRLPLSDNPEVGFVGSVNSKWGQAPPYAYGVHAAPVAQLLQEYGMPATAVKNYTLTFLKQQIANDRPVIVWVIGNVVGGVPFEYTAKDGQKVIVAAYEHVVIVTGYNETHIRYLNNDKFFEAPTDVFLNSWKVLGNMALIAGK</sequence>